<dbReference type="RefSeq" id="WP_186916660.1">
    <property type="nucleotide sequence ID" value="NZ_JACOFZ010000004.1"/>
</dbReference>
<evidence type="ECO:0000256" key="1">
    <source>
        <dbReference type="ARBA" id="ARBA00003413"/>
    </source>
</evidence>
<dbReference type="EMBL" id="JACOFZ010000004">
    <property type="protein sequence ID" value="MBC3882040.1"/>
    <property type="molecule type" value="Genomic_DNA"/>
</dbReference>
<evidence type="ECO:0000256" key="3">
    <source>
        <dbReference type="ARBA" id="ARBA00022801"/>
    </source>
</evidence>
<comment type="function">
    <text evidence="1 5">Hydrolyzes diadenosine 5',5'''-P1,P4-tetraphosphate to yield ADP.</text>
</comment>
<protein>
    <recommendedName>
        <fullName evidence="5">Bis(5'-nucleosyl)-tetraphosphatase, symmetrical</fullName>
        <ecNumber evidence="5">3.6.1.41</ecNumber>
    </recommendedName>
    <alternativeName>
        <fullName evidence="5">Ap4A hydrolase</fullName>
    </alternativeName>
    <alternativeName>
        <fullName evidence="5">Diadenosine 5',5'''-P1,P4-tetraphosphate pyrophosphohydrolase</fullName>
    </alternativeName>
    <alternativeName>
        <fullName evidence="5">Diadenosine tetraphosphatase</fullName>
    </alternativeName>
</protein>
<feature type="domain" description="Calcineurin-like phosphoesterase" evidence="6">
    <location>
        <begin position="4"/>
        <end position="228"/>
    </location>
</feature>
<dbReference type="InterPro" id="IPR004843">
    <property type="entry name" value="Calcineurin-like_PHP"/>
</dbReference>
<comment type="similarity">
    <text evidence="2 5">Belongs to the Ap4A hydrolase family.</text>
</comment>
<dbReference type="GO" id="GO:0008803">
    <property type="term" value="F:bis(5'-nucleosyl)-tetraphosphatase (symmetrical) activity"/>
    <property type="evidence" value="ECO:0007669"/>
    <property type="project" value="UniProtKB-UniRule"/>
</dbReference>
<dbReference type="PRINTS" id="PR00114">
    <property type="entry name" value="STPHPHTASE"/>
</dbReference>
<dbReference type="AlphaFoldDB" id="A0A923HLW6"/>
<accession>A0A923HLW6</accession>
<sequence length="274" mass="31046">MSDIFVIGDVQGCYTQLRQLVDKIDAVSPQARLLFAGDLVNRGPESLDTLRYVRSLGDRANSVLGNHDLHLLAVAHQVKKAHRSDTLNDILAADDRDDLLEWLRQRPLAIDCGDRHLLVHAGVFPDWSFAQCLALAQEIETTLRGSEFVALLRNMYGNLPDQWHDDLQGIDRQRCIINAFTRMRFCHHNGRMDFELKEGSNQAPQHLLPWFDLAQRRTQADTIIFGHWSTLGLVLRDNLISLDTGCVWGGKLSAVRLSDRLLIQVDSPQHVVPF</sequence>
<keyword evidence="8" id="KW-1185">Reference proteome</keyword>
<comment type="caution">
    <text evidence="7">The sequence shown here is derived from an EMBL/GenBank/DDBJ whole genome shotgun (WGS) entry which is preliminary data.</text>
</comment>
<dbReference type="Proteomes" id="UP000627446">
    <property type="component" value="Unassembled WGS sequence"/>
</dbReference>
<dbReference type="Gene3D" id="3.60.21.10">
    <property type="match status" value="1"/>
</dbReference>
<dbReference type="SUPFAM" id="SSF56300">
    <property type="entry name" value="Metallo-dependent phosphatases"/>
    <property type="match status" value="1"/>
</dbReference>
<reference evidence="7" key="1">
    <citation type="submission" date="2020-08" db="EMBL/GenBank/DDBJ databases">
        <title>Novel species isolated from subtropical streams in China.</title>
        <authorList>
            <person name="Lu H."/>
        </authorList>
    </citation>
    <scope>NUCLEOTIDE SEQUENCE</scope>
    <source>
        <strain evidence="7">LX22W</strain>
    </source>
</reference>
<evidence type="ECO:0000256" key="5">
    <source>
        <dbReference type="HAMAP-Rule" id="MF_00199"/>
    </source>
</evidence>
<dbReference type="HAMAP" id="MF_00199">
    <property type="entry name" value="ApaH"/>
    <property type="match status" value="1"/>
</dbReference>
<evidence type="ECO:0000313" key="7">
    <source>
        <dbReference type="EMBL" id="MBC3882040.1"/>
    </source>
</evidence>
<dbReference type="InterPro" id="IPR006186">
    <property type="entry name" value="Ser/Thr-sp_prot-phosphatase"/>
</dbReference>
<dbReference type="InterPro" id="IPR029052">
    <property type="entry name" value="Metallo-depent_PP-like"/>
</dbReference>
<evidence type="ECO:0000259" key="6">
    <source>
        <dbReference type="Pfam" id="PF00149"/>
    </source>
</evidence>
<gene>
    <name evidence="5" type="primary">apaH</name>
    <name evidence="7" type="ORF">H8K36_11675</name>
</gene>
<dbReference type="PANTHER" id="PTHR40942">
    <property type="match status" value="1"/>
</dbReference>
<dbReference type="EC" id="3.6.1.41" evidence="5"/>
<dbReference type="NCBIfam" id="NF001204">
    <property type="entry name" value="PRK00166.1"/>
    <property type="match status" value="1"/>
</dbReference>
<dbReference type="Pfam" id="PF00149">
    <property type="entry name" value="Metallophos"/>
    <property type="match status" value="1"/>
</dbReference>
<name>A0A923HLW6_9BURK</name>
<dbReference type="PIRSF" id="PIRSF000903">
    <property type="entry name" value="B5n-ttraPtase_sm"/>
    <property type="match status" value="1"/>
</dbReference>
<dbReference type="PANTHER" id="PTHR40942:SF4">
    <property type="entry name" value="CYTOCHROME C5"/>
    <property type="match status" value="1"/>
</dbReference>
<proteinExistence type="inferred from homology"/>
<keyword evidence="3 5" id="KW-0378">Hydrolase</keyword>
<evidence type="ECO:0000256" key="2">
    <source>
        <dbReference type="ARBA" id="ARBA00005419"/>
    </source>
</evidence>
<dbReference type="NCBIfam" id="TIGR00668">
    <property type="entry name" value="apaH"/>
    <property type="match status" value="1"/>
</dbReference>
<dbReference type="CDD" id="cd07422">
    <property type="entry name" value="MPP_ApaH"/>
    <property type="match status" value="1"/>
</dbReference>
<dbReference type="InterPro" id="IPR004617">
    <property type="entry name" value="ApaH"/>
</dbReference>
<evidence type="ECO:0000313" key="8">
    <source>
        <dbReference type="Proteomes" id="UP000627446"/>
    </source>
</evidence>
<organism evidence="7 8">
    <name type="scientific">Undibacterium nitidum</name>
    <dbReference type="NCBI Taxonomy" id="2762298"/>
    <lineage>
        <taxon>Bacteria</taxon>
        <taxon>Pseudomonadati</taxon>
        <taxon>Pseudomonadota</taxon>
        <taxon>Betaproteobacteria</taxon>
        <taxon>Burkholderiales</taxon>
        <taxon>Oxalobacteraceae</taxon>
        <taxon>Undibacterium</taxon>
    </lineage>
</organism>
<evidence type="ECO:0000256" key="4">
    <source>
        <dbReference type="ARBA" id="ARBA00049417"/>
    </source>
</evidence>
<comment type="catalytic activity">
    <reaction evidence="4 5">
        <text>P(1),P(4)-bis(5'-adenosyl) tetraphosphate + H2O = 2 ADP + 2 H(+)</text>
        <dbReference type="Rhea" id="RHEA:24252"/>
        <dbReference type="ChEBI" id="CHEBI:15377"/>
        <dbReference type="ChEBI" id="CHEBI:15378"/>
        <dbReference type="ChEBI" id="CHEBI:58141"/>
        <dbReference type="ChEBI" id="CHEBI:456216"/>
        <dbReference type="EC" id="3.6.1.41"/>
    </reaction>
</comment>